<proteinExistence type="predicted"/>
<feature type="non-terminal residue" evidence="1">
    <location>
        <position position="78"/>
    </location>
</feature>
<organism evidence="1">
    <name type="scientific">marine sediment metagenome</name>
    <dbReference type="NCBI Taxonomy" id="412755"/>
    <lineage>
        <taxon>unclassified sequences</taxon>
        <taxon>metagenomes</taxon>
        <taxon>ecological metagenomes</taxon>
    </lineage>
</organism>
<comment type="caution">
    <text evidence="1">The sequence shown here is derived from an EMBL/GenBank/DDBJ whole genome shotgun (WGS) entry which is preliminary data.</text>
</comment>
<evidence type="ECO:0000313" key="1">
    <source>
        <dbReference type="EMBL" id="KKL09583.1"/>
    </source>
</evidence>
<accession>A0A0F9DBZ2</accession>
<protein>
    <submittedName>
        <fullName evidence="1">Uncharacterized protein</fullName>
    </submittedName>
</protein>
<dbReference type="AlphaFoldDB" id="A0A0F9DBZ2"/>
<gene>
    <name evidence="1" type="ORF">LCGC14_2564400</name>
</gene>
<dbReference type="EMBL" id="LAZR01042417">
    <property type="protein sequence ID" value="KKL09583.1"/>
    <property type="molecule type" value="Genomic_DNA"/>
</dbReference>
<reference evidence="1" key="1">
    <citation type="journal article" date="2015" name="Nature">
        <title>Complex archaea that bridge the gap between prokaryotes and eukaryotes.</title>
        <authorList>
            <person name="Spang A."/>
            <person name="Saw J.H."/>
            <person name="Jorgensen S.L."/>
            <person name="Zaremba-Niedzwiedzka K."/>
            <person name="Martijn J."/>
            <person name="Lind A.E."/>
            <person name="van Eijk R."/>
            <person name="Schleper C."/>
            <person name="Guy L."/>
            <person name="Ettema T.J."/>
        </authorList>
    </citation>
    <scope>NUCLEOTIDE SEQUENCE</scope>
</reference>
<name>A0A0F9DBZ2_9ZZZZ</name>
<sequence length="78" mass="8828">MEKAKRSPIGGPRISKEQELITYDDLRGILDVELEIKPHSVPDNMIGHLYTIDGKVQVIEAIMGRLESRSKLFKGHTK</sequence>